<dbReference type="SUPFAM" id="SSF53448">
    <property type="entry name" value="Nucleotide-diphospho-sugar transferases"/>
    <property type="match status" value="1"/>
</dbReference>
<dbReference type="InterPro" id="IPR029044">
    <property type="entry name" value="Nucleotide-diphossugar_trans"/>
</dbReference>
<dbReference type="Gene3D" id="3.90.550.10">
    <property type="entry name" value="Spore Coat Polysaccharide Biosynthesis Protein SpsA, Chain A"/>
    <property type="match status" value="1"/>
</dbReference>
<dbReference type="Proteomes" id="UP000644147">
    <property type="component" value="Unassembled WGS sequence"/>
</dbReference>
<dbReference type="EMBL" id="JAEHFX010000001">
    <property type="protein sequence ID" value="MBK0401903.1"/>
    <property type="molecule type" value="Genomic_DNA"/>
</dbReference>
<dbReference type="RefSeq" id="WP_200504504.1">
    <property type="nucleotide sequence ID" value="NZ_JAEHFX010000001.1"/>
</dbReference>
<feature type="domain" description="Glycosyltransferase 2-like" evidence="1">
    <location>
        <begin position="24"/>
        <end position="164"/>
    </location>
</feature>
<reference evidence="2 3" key="1">
    <citation type="submission" date="2020-12" db="EMBL/GenBank/DDBJ databases">
        <title>Bacterial novel species Adhaeribacter sp. BT258 isolated from soil.</title>
        <authorList>
            <person name="Jung H.-Y."/>
        </authorList>
    </citation>
    <scope>NUCLEOTIDE SEQUENCE [LARGE SCALE GENOMIC DNA]</scope>
    <source>
        <strain evidence="2 3">BT258</strain>
    </source>
</reference>
<keyword evidence="3" id="KW-1185">Reference proteome</keyword>
<dbReference type="PANTHER" id="PTHR43685">
    <property type="entry name" value="GLYCOSYLTRANSFERASE"/>
    <property type="match status" value="1"/>
</dbReference>
<name>A0ABS1BXZ5_9BACT</name>
<organism evidence="2 3">
    <name type="scientific">Adhaeribacter terrigena</name>
    <dbReference type="NCBI Taxonomy" id="2793070"/>
    <lineage>
        <taxon>Bacteria</taxon>
        <taxon>Pseudomonadati</taxon>
        <taxon>Bacteroidota</taxon>
        <taxon>Cytophagia</taxon>
        <taxon>Cytophagales</taxon>
        <taxon>Hymenobacteraceae</taxon>
        <taxon>Adhaeribacter</taxon>
    </lineage>
</organism>
<sequence>MAYIPKSPPRIAPLPENCVRPKWSVMIPVYNCAQFLPETLESVLQQNIPAAEMQIEVIDDGSTDADVAALVKQIGQGRVAYFRQPRNVGSLVNFETCLIRAKGHYVHLLHGDDKVKNGYYRKIETLFEQNPQAGAAFCRYTCIDENGRKNYDKTPEMQHDGILPNWLKTISERQRLQYATITVRREVYEKLGGFFGVTYGEDWEMWVRIARHYPVAYTPQILAEYRTHSNSISGNKFLKGGHLKDLGRTMKLIQQHLPEGQKTGILARSKKYYAYYGLKIANRLWNSLHNEQVVKTQIKHILHLHRSPLLHLILLKLYLKLNLYKLWKRAYR</sequence>
<dbReference type="InterPro" id="IPR050834">
    <property type="entry name" value="Glycosyltransf_2"/>
</dbReference>
<gene>
    <name evidence="2" type="ORF">I5M27_02835</name>
</gene>
<dbReference type="InterPro" id="IPR001173">
    <property type="entry name" value="Glyco_trans_2-like"/>
</dbReference>
<evidence type="ECO:0000313" key="2">
    <source>
        <dbReference type="EMBL" id="MBK0401903.1"/>
    </source>
</evidence>
<dbReference type="PANTHER" id="PTHR43685:SF2">
    <property type="entry name" value="GLYCOSYLTRANSFERASE 2-LIKE DOMAIN-CONTAINING PROTEIN"/>
    <property type="match status" value="1"/>
</dbReference>
<dbReference type="Pfam" id="PF00535">
    <property type="entry name" value="Glycos_transf_2"/>
    <property type="match status" value="1"/>
</dbReference>
<protein>
    <submittedName>
        <fullName evidence="2">Glycosyltransferase</fullName>
    </submittedName>
</protein>
<evidence type="ECO:0000313" key="3">
    <source>
        <dbReference type="Proteomes" id="UP000644147"/>
    </source>
</evidence>
<proteinExistence type="predicted"/>
<accession>A0ABS1BXZ5</accession>
<evidence type="ECO:0000259" key="1">
    <source>
        <dbReference type="Pfam" id="PF00535"/>
    </source>
</evidence>
<comment type="caution">
    <text evidence="2">The sequence shown here is derived from an EMBL/GenBank/DDBJ whole genome shotgun (WGS) entry which is preliminary data.</text>
</comment>